<reference evidence="1" key="1">
    <citation type="submission" date="2015-04" db="EMBL/GenBank/DDBJ databases">
        <title>The genome sequence of the plant pathogenic Rhizarian Plasmodiophora brassicae reveals insights in its biotrophic life cycle and the origin of chitin synthesis.</title>
        <authorList>
            <person name="Schwelm A."/>
            <person name="Fogelqvist J."/>
            <person name="Knaust A."/>
            <person name="Julke S."/>
            <person name="Lilja T."/>
            <person name="Dhandapani V."/>
            <person name="Bonilla-Rosso G."/>
            <person name="Karlsson M."/>
            <person name="Shevchenko A."/>
            <person name="Choi S.R."/>
            <person name="Kim H.G."/>
            <person name="Park J.Y."/>
            <person name="Lim Y.P."/>
            <person name="Ludwig-Muller J."/>
            <person name="Dixelius C."/>
        </authorList>
    </citation>
    <scope>NUCLEOTIDE SEQUENCE</scope>
    <source>
        <tissue evidence="1">Potato root galls</tissue>
    </source>
</reference>
<dbReference type="EMBL" id="HACM01003902">
    <property type="protein sequence ID" value="CRZ04344.1"/>
    <property type="molecule type" value="Transcribed_RNA"/>
</dbReference>
<feature type="non-terminal residue" evidence="1">
    <location>
        <position position="141"/>
    </location>
</feature>
<dbReference type="AlphaFoldDB" id="A0A0H5R7T6"/>
<organism evidence="1">
    <name type="scientific">Spongospora subterranea</name>
    <dbReference type="NCBI Taxonomy" id="70186"/>
    <lineage>
        <taxon>Eukaryota</taxon>
        <taxon>Sar</taxon>
        <taxon>Rhizaria</taxon>
        <taxon>Endomyxa</taxon>
        <taxon>Phytomyxea</taxon>
        <taxon>Plasmodiophorida</taxon>
        <taxon>Plasmodiophoridae</taxon>
        <taxon>Spongospora</taxon>
    </lineage>
</organism>
<accession>A0A0H5R7T6</accession>
<sequence length="141" mass="16349">HPIPEPCLHQWALQFGHDDREVAPGLKGVVRVGRGQARIVIESNAVMDLSDRRPTVERERNRKKRPWPNLEFILHTVMKLSISNEHRSPHWMILRLCHKRLGNRFGERSDRQRSDLDQDAAKGNHATLASSLPTICRIREE</sequence>
<evidence type="ECO:0000313" key="1">
    <source>
        <dbReference type="EMBL" id="CRZ04344.1"/>
    </source>
</evidence>
<protein>
    <submittedName>
        <fullName evidence="1">Uncharacterized protein</fullName>
    </submittedName>
</protein>
<proteinExistence type="predicted"/>
<name>A0A0H5R7T6_9EUKA</name>
<feature type="non-terminal residue" evidence="1">
    <location>
        <position position="1"/>
    </location>
</feature>